<dbReference type="InterPro" id="IPR006206">
    <property type="entry name" value="Mevalonate/galactokinase"/>
</dbReference>
<evidence type="ECO:0000259" key="3">
    <source>
        <dbReference type="Pfam" id="PF08544"/>
    </source>
</evidence>
<dbReference type="PANTHER" id="PTHR10457">
    <property type="entry name" value="MEVALONATE KINASE/GALACTOKINASE"/>
    <property type="match status" value="1"/>
</dbReference>
<dbReference type="InterPro" id="IPR036554">
    <property type="entry name" value="GHMP_kinase_C_sf"/>
</dbReference>
<proteinExistence type="predicted"/>
<dbReference type="SUPFAM" id="SSF55060">
    <property type="entry name" value="GHMP Kinase, C-terminal domain"/>
    <property type="match status" value="1"/>
</dbReference>
<keyword evidence="1" id="KW-0547">Nucleotide-binding</keyword>
<dbReference type="Gene3D" id="1.20.1440.340">
    <property type="match status" value="1"/>
</dbReference>
<dbReference type="PANTHER" id="PTHR10457:SF7">
    <property type="entry name" value="GALACTOKINASE-RELATED"/>
    <property type="match status" value="1"/>
</dbReference>
<dbReference type="Gene3D" id="3.30.70.3170">
    <property type="match status" value="1"/>
</dbReference>
<dbReference type="RefSeq" id="XP_066829705.1">
    <property type="nucleotide sequence ID" value="XM_066972802.1"/>
</dbReference>
<dbReference type="Proteomes" id="UP001497383">
    <property type="component" value="Chromosome 3"/>
</dbReference>
<feature type="domain" description="GHMP kinase C-terminal" evidence="3">
    <location>
        <begin position="193"/>
        <end position="263"/>
    </location>
</feature>
<dbReference type="GeneID" id="92207963"/>
<evidence type="ECO:0000256" key="1">
    <source>
        <dbReference type="ARBA" id="ARBA00022741"/>
    </source>
</evidence>
<reference evidence="4 5" key="1">
    <citation type="submission" date="2024-03" db="EMBL/GenBank/DDBJ databases">
        <authorList>
            <person name="Brejova B."/>
        </authorList>
    </citation>
    <scope>NUCLEOTIDE SEQUENCE [LARGE SCALE GENOMIC DNA]</scope>
    <source>
        <strain evidence="4 5">CBS 14171</strain>
    </source>
</reference>
<gene>
    <name evidence="4" type="ORF">LODBEIA_P27670</name>
</gene>
<keyword evidence="5" id="KW-1185">Reference proteome</keyword>
<sequence>MAKSGHALEIQFKPELKAVPCQFPVQSLTFLITNSLQVSNRHETAPVHYNLRVVEMAIASDILAKKLGVWAKARRDSNLQTSSLRSVMDAYCGEWNGHDVKEGSNLVKKMIEAVDAVLSMRDGYTHREAAEELGLTTDEFQRSYLSKLPVKFEKLKLYQRARHVYRESLRVLQTLELLQKKPQPTSDTVYLIRFGQLMNESQADLHHLNESSNDKLNEICSIALANGAFGSRVTGTGWGGSVVHLTTLDKLPAPSHALTEQYYKKEFPGIGHVELTEGNH</sequence>
<keyword evidence="2" id="KW-0067">ATP-binding</keyword>
<name>A0ABP0ZK60_9ASCO</name>
<accession>A0ABP0ZK60</accession>
<dbReference type="PIRSF" id="PIRSF000530">
    <property type="entry name" value="Galactokinase"/>
    <property type="match status" value="1"/>
</dbReference>
<dbReference type="EMBL" id="OZ022407">
    <property type="protein sequence ID" value="CAK9438543.1"/>
    <property type="molecule type" value="Genomic_DNA"/>
</dbReference>
<evidence type="ECO:0000256" key="2">
    <source>
        <dbReference type="ARBA" id="ARBA00022840"/>
    </source>
</evidence>
<dbReference type="Pfam" id="PF08544">
    <property type="entry name" value="GHMP_kinases_C"/>
    <property type="match status" value="1"/>
</dbReference>
<protein>
    <recommendedName>
        <fullName evidence="3">GHMP kinase C-terminal domain-containing protein</fullName>
    </recommendedName>
</protein>
<evidence type="ECO:0000313" key="5">
    <source>
        <dbReference type="Proteomes" id="UP001497383"/>
    </source>
</evidence>
<organism evidence="4 5">
    <name type="scientific">Lodderomyces beijingensis</name>
    <dbReference type="NCBI Taxonomy" id="1775926"/>
    <lineage>
        <taxon>Eukaryota</taxon>
        <taxon>Fungi</taxon>
        <taxon>Dikarya</taxon>
        <taxon>Ascomycota</taxon>
        <taxon>Saccharomycotina</taxon>
        <taxon>Pichiomycetes</taxon>
        <taxon>Debaryomycetaceae</taxon>
        <taxon>Candida/Lodderomyces clade</taxon>
        <taxon>Lodderomyces</taxon>
    </lineage>
</organism>
<evidence type="ECO:0000313" key="4">
    <source>
        <dbReference type="EMBL" id="CAK9438543.1"/>
    </source>
</evidence>
<dbReference type="InterPro" id="IPR013750">
    <property type="entry name" value="GHMP_kinase_C_dom"/>
</dbReference>